<keyword evidence="1" id="KW-0472">Membrane</keyword>
<evidence type="ECO:0000256" key="1">
    <source>
        <dbReference type="SAM" id="Phobius"/>
    </source>
</evidence>
<evidence type="ECO:0000313" key="2">
    <source>
        <dbReference type="EMBL" id="KKN87631.1"/>
    </source>
</evidence>
<keyword evidence="1" id="KW-0812">Transmembrane</keyword>
<gene>
    <name evidence="2" type="ORF">LCGC14_0256770</name>
</gene>
<sequence>MEFLPGIAAAIAVAAAAVGAAIAAVAVMAVVSEPFGGWREAIKYPPALVGWIIAASFAAWLAAKIVLLNL</sequence>
<protein>
    <submittedName>
        <fullName evidence="2">Uncharacterized protein</fullName>
    </submittedName>
</protein>
<name>A0A0F9WNB1_9ZZZZ</name>
<dbReference type="EMBL" id="LAZR01000136">
    <property type="protein sequence ID" value="KKN87631.1"/>
    <property type="molecule type" value="Genomic_DNA"/>
</dbReference>
<accession>A0A0F9WNB1</accession>
<comment type="caution">
    <text evidence="2">The sequence shown here is derived from an EMBL/GenBank/DDBJ whole genome shotgun (WGS) entry which is preliminary data.</text>
</comment>
<reference evidence="2" key="1">
    <citation type="journal article" date="2015" name="Nature">
        <title>Complex archaea that bridge the gap between prokaryotes and eukaryotes.</title>
        <authorList>
            <person name="Spang A."/>
            <person name="Saw J.H."/>
            <person name="Jorgensen S.L."/>
            <person name="Zaremba-Niedzwiedzka K."/>
            <person name="Martijn J."/>
            <person name="Lind A.E."/>
            <person name="van Eijk R."/>
            <person name="Schleper C."/>
            <person name="Guy L."/>
            <person name="Ettema T.J."/>
        </authorList>
    </citation>
    <scope>NUCLEOTIDE SEQUENCE</scope>
</reference>
<feature type="transmembrane region" description="Helical" evidence="1">
    <location>
        <begin position="47"/>
        <end position="67"/>
    </location>
</feature>
<organism evidence="2">
    <name type="scientific">marine sediment metagenome</name>
    <dbReference type="NCBI Taxonomy" id="412755"/>
    <lineage>
        <taxon>unclassified sequences</taxon>
        <taxon>metagenomes</taxon>
        <taxon>ecological metagenomes</taxon>
    </lineage>
</organism>
<dbReference type="AlphaFoldDB" id="A0A0F9WNB1"/>
<keyword evidence="1" id="KW-1133">Transmembrane helix</keyword>
<proteinExistence type="predicted"/>